<sequence length="166" mass="18319">MSTDQKPILKAHDISDELQQAIFDLSSKALGQYSVEKDIASFIKKELDQEFGHTWHVVVGEIHAIIAVLLLPPKFSFNSQVSAESLYGGFEIPSDKDRMTLPNVVRLLLIFVPSFILAPVEPVDATLSEPARSTSLKLEFVSLTESSTFDESILNSVVLKCIVKTA</sequence>
<organism evidence="2 3">
    <name type="scientific">Wickerhamomyces mucosus</name>
    <dbReference type="NCBI Taxonomy" id="1378264"/>
    <lineage>
        <taxon>Eukaryota</taxon>
        <taxon>Fungi</taxon>
        <taxon>Dikarya</taxon>
        <taxon>Ascomycota</taxon>
        <taxon>Saccharomycotina</taxon>
        <taxon>Saccharomycetes</taxon>
        <taxon>Phaffomycetales</taxon>
        <taxon>Wickerhamomycetaceae</taxon>
        <taxon>Wickerhamomyces</taxon>
    </lineage>
</organism>
<accession>A0A9P8PJM4</accession>
<dbReference type="Pfam" id="PF01221">
    <property type="entry name" value="Dynein_light"/>
    <property type="match status" value="1"/>
</dbReference>
<gene>
    <name evidence="2" type="ORF">WICMUC_003692</name>
</gene>
<dbReference type="InterPro" id="IPR037177">
    <property type="entry name" value="DLC_sf"/>
</dbReference>
<dbReference type="SUPFAM" id="SSF54648">
    <property type="entry name" value="DLC"/>
    <property type="match status" value="1"/>
</dbReference>
<dbReference type="PANTHER" id="PTHR11886">
    <property type="entry name" value="DYNEIN LIGHT CHAIN"/>
    <property type="match status" value="1"/>
</dbReference>
<evidence type="ECO:0000256" key="1">
    <source>
        <dbReference type="RuleBase" id="RU365010"/>
    </source>
</evidence>
<dbReference type="SMART" id="SM01375">
    <property type="entry name" value="Dynein_light"/>
    <property type="match status" value="1"/>
</dbReference>
<dbReference type="GO" id="GO:0045505">
    <property type="term" value="F:dynein intermediate chain binding"/>
    <property type="evidence" value="ECO:0007669"/>
    <property type="project" value="TreeGrafter"/>
</dbReference>
<comment type="subcellular location">
    <subcellularLocation>
        <location evidence="1">Cytoplasm</location>
        <location evidence="1">Cytoskeleton</location>
    </subcellularLocation>
</comment>
<dbReference type="OrthoDB" id="10033309at2759"/>
<keyword evidence="1" id="KW-0813">Transport</keyword>
<dbReference type="GO" id="GO:0007017">
    <property type="term" value="P:microtubule-based process"/>
    <property type="evidence" value="ECO:0007669"/>
    <property type="project" value="InterPro"/>
</dbReference>
<evidence type="ECO:0000313" key="2">
    <source>
        <dbReference type="EMBL" id="KAH3673373.1"/>
    </source>
</evidence>
<dbReference type="PANTHER" id="PTHR11886:SF35">
    <property type="entry name" value="DYNEIN LIGHT CHAIN"/>
    <property type="match status" value="1"/>
</dbReference>
<comment type="subunit">
    <text evidence="1">Cytoplasmic dynein consists of two catalytic heavy chains (HCs) and a number of non-catalytic subunits which present intermediate chains (ICs), light intermediate chains (LICs) and light chains (LCs).</text>
</comment>
<keyword evidence="1" id="KW-0963">Cytoplasm</keyword>
<keyword evidence="1" id="KW-0493">Microtubule</keyword>
<keyword evidence="3" id="KW-1185">Reference proteome</keyword>
<evidence type="ECO:0000313" key="3">
    <source>
        <dbReference type="Proteomes" id="UP000769528"/>
    </source>
</evidence>
<comment type="function">
    <text evidence="1">Acts as one of several non-catalytic accessory components of the cytoplasmic dynein complex that are thought to be involved in linking dynein to cargos and to adapter proteins that regulate dynein function. Cytoplasmic dynein acts as a motor for the intracellular retrograde motility of vesicles and organelles along microtubules. May play a role in changing or maintaining the spatial distribution of cytoskeletal structures.</text>
</comment>
<keyword evidence="1" id="KW-0243">Dynein</keyword>
<dbReference type="Gene3D" id="3.30.740.10">
    <property type="entry name" value="Protein Inhibitor Of Neuronal Nitric Oxide Synthase"/>
    <property type="match status" value="1"/>
</dbReference>
<dbReference type="GO" id="GO:0005874">
    <property type="term" value="C:microtubule"/>
    <property type="evidence" value="ECO:0007669"/>
    <property type="project" value="UniProtKB-KW"/>
</dbReference>
<dbReference type="GO" id="GO:0005868">
    <property type="term" value="C:cytoplasmic dynein complex"/>
    <property type="evidence" value="ECO:0007669"/>
    <property type="project" value="TreeGrafter"/>
</dbReference>
<protein>
    <recommendedName>
        <fullName evidence="1">Dynein light chain</fullName>
    </recommendedName>
</protein>
<keyword evidence="1" id="KW-0206">Cytoskeleton</keyword>
<comment type="similarity">
    <text evidence="1">Belongs to the dynein light chain family.</text>
</comment>
<dbReference type="InterPro" id="IPR001372">
    <property type="entry name" value="Dynein_light_chain_typ-1/2"/>
</dbReference>
<dbReference type="EMBL" id="JAEUBF010001009">
    <property type="protein sequence ID" value="KAH3673373.1"/>
    <property type="molecule type" value="Genomic_DNA"/>
</dbReference>
<proteinExistence type="inferred from homology"/>
<dbReference type="Proteomes" id="UP000769528">
    <property type="component" value="Unassembled WGS sequence"/>
</dbReference>
<dbReference type="AlphaFoldDB" id="A0A9P8PJM4"/>
<name>A0A9P8PJM4_9ASCO</name>
<comment type="caution">
    <text evidence="2">The sequence shown here is derived from an EMBL/GenBank/DDBJ whole genome shotgun (WGS) entry which is preliminary data.</text>
</comment>
<reference evidence="2" key="2">
    <citation type="submission" date="2021-01" db="EMBL/GenBank/DDBJ databases">
        <authorList>
            <person name="Schikora-Tamarit M.A."/>
        </authorList>
    </citation>
    <scope>NUCLEOTIDE SEQUENCE</scope>
    <source>
        <strain evidence="2">CBS6341</strain>
    </source>
</reference>
<keyword evidence="1" id="KW-0505">Motor protein</keyword>
<reference evidence="2" key="1">
    <citation type="journal article" date="2021" name="Open Biol.">
        <title>Shared evolutionary footprints suggest mitochondrial oxidative damage underlies multiple complex I losses in fungi.</title>
        <authorList>
            <person name="Schikora-Tamarit M.A."/>
            <person name="Marcet-Houben M."/>
            <person name="Nosek J."/>
            <person name="Gabaldon T."/>
        </authorList>
    </citation>
    <scope>NUCLEOTIDE SEQUENCE</scope>
    <source>
        <strain evidence="2">CBS6341</strain>
    </source>
</reference>